<gene>
    <name evidence="2" type="ORF">ACFO3G_07910</name>
</gene>
<keyword evidence="3" id="KW-1185">Reference proteome</keyword>
<dbReference type="RefSeq" id="WP_380079661.1">
    <property type="nucleotide sequence ID" value="NZ_JBHSGO010000204.1"/>
</dbReference>
<proteinExistence type="predicted"/>
<evidence type="ECO:0000313" key="3">
    <source>
        <dbReference type="Proteomes" id="UP001596020"/>
    </source>
</evidence>
<comment type="caution">
    <text evidence="2">The sequence shown here is derived from an EMBL/GenBank/DDBJ whole genome shotgun (WGS) entry which is preliminary data.</text>
</comment>
<dbReference type="EMBL" id="JBHSGO010000204">
    <property type="protein sequence ID" value="MFC4666515.1"/>
    <property type="molecule type" value="Genomic_DNA"/>
</dbReference>
<sequence>MVKDNLQVRYNGDLGQVAIYDMAGRMVKNWVSPIDQSFDVSELTSGQYIIVVQTKETAYPMKFIKE</sequence>
<dbReference type="Pfam" id="PF18962">
    <property type="entry name" value="Por_Secre_tail"/>
    <property type="match status" value="1"/>
</dbReference>
<dbReference type="NCBIfam" id="TIGR04183">
    <property type="entry name" value="Por_Secre_tail"/>
    <property type="match status" value="1"/>
</dbReference>
<feature type="domain" description="Secretion system C-terminal sorting" evidence="1">
    <location>
        <begin position="3"/>
        <end position="64"/>
    </location>
</feature>
<accession>A0ABV9K962</accession>
<evidence type="ECO:0000259" key="1">
    <source>
        <dbReference type="Pfam" id="PF18962"/>
    </source>
</evidence>
<reference evidence="3" key="1">
    <citation type="journal article" date="2019" name="Int. J. Syst. Evol. Microbiol.">
        <title>The Global Catalogue of Microorganisms (GCM) 10K type strain sequencing project: providing services to taxonomists for standard genome sequencing and annotation.</title>
        <authorList>
            <consortium name="The Broad Institute Genomics Platform"/>
            <consortium name="The Broad Institute Genome Sequencing Center for Infectious Disease"/>
            <person name="Wu L."/>
            <person name="Ma J."/>
        </authorList>
    </citation>
    <scope>NUCLEOTIDE SEQUENCE [LARGE SCALE GENOMIC DNA]</scope>
    <source>
        <strain evidence="3">CGMCC 4.7357</strain>
    </source>
</reference>
<dbReference type="Proteomes" id="UP001596020">
    <property type="component" value="Unassembled WGS sequence"/>
</dbReference>
<organism evidence="2 3">
    <name type="scientific">Falsiporphyromonas endometrii</name>
    <dbReference type="NCBI Taxonomy" id="1387297"/>
    <lineage>
        <taxon>Bacteria</taxon>
        <taxon>Pseudomonadati</taxon>
        <taxon>Bacteroidota</taxon>
        <taxon>Bacteroidia</taxon>
        <taxon>Bacteroidales</taxon>
        <taxon>Porphyromonadaceae</taxon>
        <taxon>Falsiporphyromonas</taxon>
    </lineage>
</organism>
<protein>
    <submittedName>
        <fullName evidence="2">T9SS type A sorting domain-containing protein</fullName>
    </submittedName>
</protein>
<name>A0ABV9K962_9PORP</name>
<evidence type="ECO:0000313" key="2">
    <source>
        <dbReference type="EMBL" id="MFC4666515.1"/>
    </source>
</evidence>
<dbReference type="InterPro" id="IPR026444">
    <property type="entry name" value="Secre_tail"/>
</dbReference>